<keyword evidence="2" id="KW-0378">Hydrolase</keyword>
<gene>
    <name evidence="2" type="ORF">K443DRAFT_679393</name>
</gene>
<keyword evidence="3" id="KW-1185">Reference proteome</keyword>
<name>A0A0C9XVZ8_9AGAR</name>
<organism evidence="2 3">
    <name type="scientific">Laccaria amethystina LaAM-08-1</name>
    <dbReference type="NCBI Taxonomy" id="1095629"/>
    <lineage>
        <taxon>Eukaryota</taxon>
        <taxon>Fungi</taxon>
        <taxon>Dikarya</taxon>
        <taxon>Basidiomycota</taxon>
        <taxon>Agaricomycotina</taxon>
        <taxon>Agaricomycetes</taxon>
        <taxon>Agaricomycetidae</taxon>
        <taxon>Agaricales</taxon>
        <taxon>Agaricineae</taxon>
        <taxon>Hydnangiaceae</taxon>
        <taxon>Laccaria</taxon>
    </lineage>
</organism>
<sequence length="564" mass="59496">MIQQIGITTILFTAASASPSLLSRGSSPAPISVSIPASPPANVSQLLDPYLISFSIEPAFLNEFLGNKTTPNKLGLSLFKTLASMTGGIGVRPGGNTVDSSIYDPTLISDQQLVLSSSGAVWQTRYGQSYFNSLNLLPNSTKITMDINLGNVSYELSKAQVAAAQRFLGRKLDAVEIGNEPDFYGVQGYRKASTWSPEAYAAQFVEWSRNLTSDLNLPRNFFWPGGYASHPATTNFTTANTIALGINNASTVKIYSDHWYPYDSCTPAHVAQATYDHLVNHTQITDFIGSYKGEIAAAKAVGMDFLVGASSSIGCSGLQNVSNTYGQALWIADTYLYAASVNVSRIYTHQGATLISQSSNQINTPGYSWYDFFYPSTTARNGPSQANPSFHGLLLVADAMGNAKTSRLVSFPIASHPTLAVYAIWDSSARTGAPARAVILNLGAQNDLSVNLSSLSPAGVKRLHAATRNATDSKTVTYAGQSWADGTGSGTLTIEKPLADGSVAVGAYEAVLVYLADTNGTTAGTPVGPAPGPLTTKASGAGRRAKFAARGAWVAFVSAALALL</sequence>
<dbReference type="HOGENOM" id="CLU_022148_3_0_1"/>
<dbReference type="InterPro" id="IPR031728">
    <property type="entry name" value="GlcAase_C"/>
</dbReference>
<reference evidence="2 3" key="1">
    <citation type="submission" date="2014-04" db="EMBL/GenBank/DDBJ databases">
        <authorList>
            <consortium name="DOE Joint Genome Institute"/>
            <person name="Kuo A."/>
            <person name="Kohler A."/>
            <person name="Nagy L.G."/>
            <person name="Floudas D."/>
            <person name="Copeland A."/>
            <person name="Barry K.W."/>
            <person name="Cichocki N."/>
            <person name="Veneault-Fourrey C."/>
            <person name="LaButti K."/>
            <person name="Lindquist E.A."/>
            <person name="Lipzen A."/>
            <person name="Lundell T."/>
            <person name="Morin E."/>
            <person name="Murat C."/>
            <person name="Sun H."/>
            <person name="Tunlid A."/>
            <person name="Henrissat B."/>
            <person name="Grigoriev I.V."/>
            <person name="Hibbett D.S."/>
            <person name="Martin F."/>
            <person name="Nordberg H.P."/>
            <person name="Cantor M.N."/>
            <person name="Hua S.X."/>
        </authorList>
    </citation>
    <scope>NUCLEOTIDE SEQUENCE [LARGE SCALE GENOMIC DNA]</scope>
    <source>
        <strain evidence="2 3">LaAM-08-1</strain>
    </source>
</reference>
<dbReference type="OrthoDB" id="2831684at2759"/>
<evidence type="ECO:0000313" key="2">
    <source>
        <dbReference type="EMBL" id="KIK00113.1"/>
    </source>
</evidence>
<evidence type="ECO:0000313" key="3">
    <source>
        <dbReference type="Proteomes" id="UP000054477"/>
    </source>
</evidence>
<dbReference type="PANTHER" id="PTHR36183">
    <property type="entry name" value="BETA-GLUCURONIDASE"/>
    <property type="match status" value="1"/>
</dbReference>
<dbReference type="InterPro" id="IPR052974">
    <property type="entry name" value="GH79_Enzymes"/>
</dbReference>
<proteinExistence type="predicted"/>
<feature type="domain" description="Beta-glucuronidase C-terminal" evidence="1">
    <location>
        <begin position="422"/>
        <end position="512"/>
    </location>
</feature>
<dbReference type="PANTHER" id="PTHR36183:SF2">
    <property type="entry name" value="BETA-GLUCURONIDASE C-TERMINAL DOMAIN-CONTAINING PROTEIN"/>
    <property type="match status" value="1"/>
</dbReference>
<dbReference type="Pfam" id="PF16862">
    <property type="entry name" value="Glyco_hydro_79C"/>
    <property type="match status" value="1"/>
</dbReference>
<dbReference type="SUPFAM" id="SSF51445">
    <property type="entry name" value="(Trans)glycosidases"/>
    <property type="match status" value="1"/>
</dbReference>
<dbReference type="EMBL" id="KN838632">
    <property type="protein sequence ID" value="KIK00113.1"/>
    <property type="molecule type" value="Genomic_DNA"/>
</dbReference>
<protein>
    <submittedName>
        <fullName evidence="2">Glycoside hydrolase family 79 protein</fullName>
    </submittedName>
</protein>
<dbReference type="Gene3D" id="3.20.20.80">
    <property type="entry name" value="Glycosidases"/>
    <property type="match status" value="1"/>
</dbReference>
<accession>A0A0C9XVZ8</accession>
<evidence type="ECO:0000259" key="1">
    <source>
        <dbReference type="Pfam" id="PF16862"/>
    </source>
</evidence>
<dbReference type="AlphaFoldDB" id="A0A0C9XVZ8"/>
<reference evidence="3" key="2">
    <citation type="submission" date="2015-01" db="EMBL/GenBank/DDBJ databases">
        <title>Evolutionary Origins and Diversification of the Mycorrhizal Mutualists.</title>
        <authorList>
            <consortium name="DOE Joint Genome Institute"/>
            <consortium name="Mycorrhizal Genomics Consortium"/>
            <person name="Kohler A."/>
            <person name="Kuo A."/>
            <person name="Nagy L.G."/>
            <person name="Floudas D."/>
            <person name="Copeland A."/>
            <person name="Barry K.W."/>
            <person name="Cichocki N."/>
            <person name="Veneault-Fourrey C."/>
            <person name="LaButti K."/>
            <person name="Lindquist E.A."/>
            <person name="Lipzen A."/>
            <person name="Lundell T."/>
            <person name="Morin E."/>
            <person name="Murat C."/>
            <person name="Riley R."/>
            <person name="Ohm R."/>
            <person name="Sun H."/>
            <person name="Tunlid A."/>
            <person name="Henrissat B."/>
            <person name="Grigoriev I.V."/>
            <person name="Hibbett D.S."/>
            <person name="Martin F."/>
        </authorList>
    </citation>
    <scope>NUCLEOTIDE SEQUENCE [LARGE SCALE GENOMIC DNA]</scope>
    <source>
        <strain evidence="3">LaAM-08-1</strain>
    </source>
</reference>
<dbReference type="InterPro" id="IPR017853">
    <property type="entry name" value="GH"/>
</dbReference>
<dbReference type="GO" id="GO:0016787">
    <property type="term" value="F:hydrolase activity"/>
    <property type="evidence" value="ECO:0007669"/>
    <property type="project" value="UniProtKB-KW"/>
</dbReference>
<dbReference type="Proteomes" id="UP000054477">
    <property type="component" value="Unassembled WGS sequence"/>
</dbReference>